<dbReference type="InterPro" id="IPR002156">
    <property type="entry name" value="RNaseH_domain"/>
</dbReference>
<evidence type="ECO:0008006" key="5">
    <source>
        <dbReference type="Google" id="ProtNLM"/>
    </source>
</evidence>
<dbReference type="EMBL" id="JANJYJ010000009">
    <property type="protein sequence ID" value="KAK3187896.1"/>
    <property type="molecule type" value="Genomic_DNA"/>
</dbReference>
<dbReference type="InterPro" id="IPR026960">
    <property type="entry name" value="RVT-Znf"/>
</dbReference>
<accession>A0AAD9ZQD9</accession>
<sequence length="456" mass="50867">MSSLLVGSTSKNRTIHGCKWDSLCKRKFEGGLGFRELETFNKALLDKQCWKILKHPDSLAARVLQGCYFHNGSLLDASKKSSASFVWNSLLWGRELITQHFSINDCRAVLRIPIGSTRREDSVMWHYDNSGGYTVKSGYRVVRGLLNTSGCSNSSLLSSWWNCLWGLGIPLKIKVFVWKACHDWLPTMANLACRKSRLMKLKSACSSWLPSTAMIRGSYSNLFDFVLDCFSSITCDELRLICTILWRVWFIRNSVVHGAASQTLLEVSHWARRFLAKMYGCKQLKLKVAPIRDVKWRPPDTGCYKINCDVVVDVEEGFIGIGVAVRDSTGFVMASSSQRITTTYSSQVAETVAITRGLQFAKDSGLLPCVLESDAAVVVKWINDESHLDSECGGLILDILELISCMNGVLVNFVLRLANQVAHGLAQNGLVCAEDAFWMEEFPGYVRGVVIADMPA</sequence>
<dbReference type="CDD" id="cd06222">
    <property type="entry name" value="RNase_H_like"/>
    <property type="match status" value="1"/>
</dbReference>
<dbReference type="AlphaFoldDB" id="A0AAD9ZQD9"/>
<evidence type="ECO:0000313" key="3">
    <source>
        <dbReference type="EMBL" id="KAK3187896.1"/>
    </source>
</evidence>
<dbReference type="Proteomes" id="UP001281410">
    <property type="component" value="Unassembled WGS sequence"/>
</dbReference>
<dbReference type="GO" id="GO:0003676">
    <property type="term" value="F:nucleic acid binding"/>
    <property type="evidence" value="ECO:0007669"/>
    <property type="project" value="InterPro"/>
</dbReference>
<dbReference type="PANTHER" id="PTHR47074">
    <property type="entry name" value="BNAC02G40300D PROTEIN"/>
    <property type="match status" value="1"/>
</dbReference>
<dbReference type="InterPro" id="IPR036397">
    <property type="entry name" value="RNaseH_sf"/>
</dbReference>
<organism evidence="3 4">
    <name type="scientific">Dipteronia sinensis</name>
    <dbReference type="NCBI Taxonomy" id="43782"/>
    <lineage>
        <taxon>Eukaryota</taxon>
        <taxon>Viridiplantae</taxon>
        <taxon>Streptophyta</taxon>
        <taxon>Embryophyta</taxon>
        <taxon>Tracheophyta</taxon>
        <taxon>Spermatophyta</taxon>
        <taxon>Magnoliopsida</taxon>
        <taxon>eudicotyledons</taxon>
        <taxon>Gunneridae</taxon>
        <taxon>Pentapetalae</taxon>
        <taxon>rosids</taxon>
        <taxon>malvids</taxon>
        <taxon>Sapindales</taxon>
        <taxon>Sapindaceae</taxon>
        <taxon>Hippocastanoideae</taxon>
        <taxon>Acereae</taxon>
        <taxon>Dipteronia</taxon>
    </lineage>
</organism>
<evidence type="ECO:0000259" key="2">
    <source>
        <dbReference type="Pfam" id="PF13966"/>
    </source>
</evidence>
<dbReference type="Gene3D" id="3.30.420.10">
    <property type="entry name" value="Ribonuclease H-like superfamily/Ribonuclease H"/>
    <property type="match status" value="1"/>
</dbReference>
<reference evidence="3" key="1">
    <citation type="journal article" date="2023" name="Plant J.">
        <title>Genome sequences and population genomics provide insights into the demographic history, inbreeding, and mutation load of two 'living fossil' tree species of Dipteronia.</title>
        <authorList>
            <person name="Feng Y."/>
            <person name="Comes H.P."/>
            <person name="Chen J."/>
            <person name="Zhu S."/>
            <person name="Lu R."/>
            <person name="Zhang X."/>
            <person name="Li P."/>
            <person name="Qiu J."/>
            <person name="Olsen K.M."/>
            <person name="Qiu Y."/>
        </authorList>
    </citation>
    <scope>NUCLEOTIDE SEQUENCE</scope>
    <source>
        <strain evidence="3">NBL</strain>
    </source>
</reference>
<dbReference type="InterPro" id="IPR012337">
    <property type="entry name" value="RNaseH-like_sf"/>
</dbReference>
<name>A0AAD9ZQD9_9ROSI</name>
<dbReference type="Pfam" id="PF13456">
    <property type="entry name" value="RVT_3"/>
    <property type="match status" value="1"/>
</dbReference>
<dbReference type="Pfam" id="PF13966">
    <property type="entry name" value="zf-RVT"/>
    <property type="match status" value="1"/>
</dbReference>
<evidence type="ECO:0000313" key="4">
    <source>
        <dbReference type="Proteomes" id="UP001281410"/>
    </source>
</evidence>
<feature type="domain" description="Reverse transcriptase zinc-binding" evidence="2">
    <location>
        <begin position="133"/>
        <end position="198"/>
    </location>
</feature>
<dbReference type="GO" id="GO:0004523">
    <property type="term" value="F:RNA-DNA hybrid ribonuclease activity"/>
    <property type="evidence" value="ECO:0007669"/>
    <property type="project" value="InterPro"/>
</dbReference>
<feature type="domain" description="RNase H type-1" evidence="1">
    <location>
        <begin position="307"/>
        <end position="428"/>
    </location>
</feature>
<protein>
    <recommendedName>
        <fullName evidence="5">RNase H type-1 domain-containing protein</fullName>
    </recommendedName>
</protein>
<gene>
    <name evidence="3" type="ORF">Dsin_027457</name>
</gene>
<evidence type="ECO:0000259" key="1">
    <source>
        <dbReference type="Pfam" id="PF13456"/>
    </source>
</evidence>
<dbReference type="InterPro" id="IPR044730">
    <property type="entry name" value="RNase_H-like_dom_plant"/>
</dbReference>
<dbReference type="InterPro" id="IPR052929">
    <property type="entry name" value="RNase_H-like_EbsB-rel"/>
</dbReference>
<proteinExistence type="predicted"/>
<comment type="caution">
    <text evidence="3">The sequence shown here is derived from an EMBL/GenBank/DDBJ whole genome shotgun (WGS) entry which is preliminary data.</text>
</comment>
<keyword evidence="4" id="KW-1185">Reference proteome</keyword>
<dbReference type="SUPFAM" id="SSF53098">
    <property type="entry name" value="Ribonuclease H-like"/>
    <property type="match status" value="1"/>
</dbReference>
<dbReference type="PANTHER" id="PTHR47074:SF11">
    <property type="entry name" value="REVERSE TRANSCRIPTASE-LIKE PROTEIN"/>
    <property type="match status" value="1"/>
</dbReference>